<gene>
    <name evidence="3" type="ORF">BW47_03710</name>
</gene>
<dbReference type="Pfam" id="PF09851">
    <property type="entry name" value="SHOCT"/>
    <property type="match status" value="1"/>
</dbReference>
<keyword evidence="1" id="KW-1133">Transmembrane helix</keyword>
<dbReference type="InterPro" id="IPR018649">
    <property type="entry name" value="SHOCT"/>
</dbReference>
<accession>A0ABM6GDZ1</accession>
<sequence length="73" mass="8667">MCYFFWPTGWIGGIIQMILGIILLEFLIFIGYKIINNVFLTNNNPLKILNEKLAKDEITEDEYLKMKKILKER</sequence>
<dbReference type="Proteomes" id="UP000185490">
    <property type="component" value="Chromosome"/>
</dbReference>
<evidence type="ECO:0000313" key="4">
    <source>
        <dbReference type="Proteomes" id="UP000185490"/>
    </source>
</evidence>
<keyword evidence="1" id="KW-0812">Transmembrane</keyword>
<dbReference type="EMBL" id="CP007389">
    <property type="protein sequence ID" value="APT73696.1"/>
    <property type="molecule type" value="Genomic_DNA"/>
</dbReference>
<evidence type="ECO:0000256" key="1">
    <source>
        <dbReference type="SAM" id="Phobius"/>
    </source>
</evidence>
<evidence type="ECO:0000259" key="2">
    <source>
        <dbReference type="Pfam" id="PF09851"/>
    </source>
</evidence>
<dbReference type="RefSeq" id="WP_012056908.1">
    <property type="nucleotide sequence ID" value="NZ_CP007389.1"/>
</dbReference>
<keyword evidence="1" id="KW-0472">Membrane</keyword>
<reference evidence="3 4" key="1">
    <citation type="submission" date="2014-02" db="EMBL/GenBank/DDBJ databases">
        <title>Diversity of Thermotogales isolates from hydrothermal vents.</title>
        <authorList>
            <person name="Haverkamp T.H.A."/>
            <person name="Lossouarn J."/>
            <person name="Geslin C."/>
            <person name="Nesbo C.L."/>
        </authorList>
    </citation>
    <scope>NUCLEOTIDE SEQUENCE [LARGE SCALE GENOMIC DNA]</scope>
    <source>
        <strain evidence="3 4">431</strain>
    </source>
</reference>
<keyword evidence="4" id="KW-1185">Reference proteome</keyword>
<feature type="domain" description="SHOCT" evidence="2">
    <location>
        <begin position="45"/>
        <end position="70"/>
    </location>
</feature>
<feature type="transmembrane region" description="Helical" evidence="1">
    <location>
        <begin position="14"/>
        <end position="35"/>
    </location>
</feature>
<protein>
    <recommendedName>
        <fullName evidence="2">SHOCT domain-containing protein</fullName>
    </recommendedName>
</protein>
<proteinExistence type="predicted"/>
<organism evidence="3 4">
    <name type="scientific">Thermosipho melanesiensis</name>
    <dbReference type="NCBI Taxonomy" id="46541"/>
    <lineage>
        <taxon>Bacteria</taxon>
        <taxon>Thermotogati</taxon>
        <taxon>Thermotogota</taxon>
        <taxon>Thermotogae</taxon>
        <taxon>Thermotogales</taxon>
        <taxon>Fervidobacteriaceae</taxon>
        <taxon>Thermosipho</taxon>
    </lineage>
</organism>
<evidence type="ECO:0000313" key="3">
    <source>
        <dbReference type="EMBL" id="APT73696.1"/>
    </source>
</evidence>
<name>A0ABM6GDZ1_9BACT</name>